<comment type="function">
    <text evidence="9">Catalyzes the reduction of the glycolytic intermediate dihydroxyacetone phosphate (DHAP) to sn-glycerol 3-phosphate (G3P), the key precursor for phospholipid synthesis.</text>
</comment>
<evidence type="ECO:0000256" key="9">
    <source>
        <dbReference type="HAMAP-Rule" id="MF_00394"/>
    </source>
</evidence>
<feature type="binding site" evidence="9">
    <location>
        <position position="246"/>
    </location>
    <ligand>
        <name>sn-glycerol 3-phosphate</name>
        <dbReference type="ChEBI" id="CHEBI:57597"/>
    </ligand>
</feature>
<dbReference type="PROSITE" id="PS00957">
    <property type="entry name" value="NAD_G3PDH"/>
    <property type="match status" value="1"/>
</dbReference>
<evidence type="ECO:0000256" key="13">
    <source>
        <dbReference type="RuleBase" id="RU000437"/>
    </source>
</evidence>
<comment type="caution">
    <text evidence="9">Lacks conserved residue(s) required for the propagation of feature annotation.</text>
</comment>
<dbReference type="Pfam" id="PF01210">
    <property type="entry name" value="NAD_Gly3P_dh_N"/>
    <property type="match status" value="1"/>
</dbReference>
<evidence type="ECO:0000259" key="16">
    <source>
        <dbReference type="Pfam" id="PF07479"/>
    </source>
</evidence>
<evidence type="ECO:0000256" key="12">
    <source>
        <dbReference type="PIRSR" id="PIRSR000114-3"/>
    </source>
</evidence>
<name>A0A1G6PJL2_9BACT</name>
<evidence type="ECO:0000256" key="7">
    <source>
        <dbReference type="ARBA" id="ARBA00023209"/>
    </source>
</evidence>
<dbReference type="EC" id="1.1.1.94" evidence="9"/>
<evidence type="ECO:0000256" key="8">
    <source>
        <dbReference type="ARBA" id="ARBA00023264"/>
    </source>
</evidence>
<evidence type="ECO:0000259" key="15">
    <source>
        <dbReference type="Pfam" id="PF01210"/>
    </source>
</evidence>
<dbReference type="InterPro" id="IPR036291">
    <property type="entry name" value="NAD(P)-bd_dom_sf"/>
</dbReference>
<evidence type="ECO:0000313" key="18">
    <source>
        <dbReference type="Proteomes" id="UP000199411"/>
    </source>
</evidence>
<accession>A0A1G6PJL2</accession>
<dbReference type="GO" id="GO:0051287">
    <property type="term" value="F:NAD binding"/>
    <property type="evidence" value="ECO:0007669"/>
    <property type="project" value="InterPro"/>
</dbReference>
<keyword evidence="2 9" id="KW-0444">Lipid biosynthesis</keyword>
<feature type="binding site" evidence="12">
    <location>
        <position position="132"/>
    </location>
    <ligand>
        <name>NAD(+)</name>
        <dbReference type="ChEBI" id="CHEBI:57540"/>
    </ligand>
</feature>
<evidence type="ECO:0000256" key="2">
    <source>
        <dbReference type="ARBA" id="ARBA00022516"/>
    </source>
</evidence>
<feature type="binding site" evidence="9">
    <location>
        <position position="273"/>
    </location>
    <ligand>
        <name>NADPH</name>
        <dbReference type="ChEBI" id="CHEBI:57783"/>
    </ligand>
</feature>
<dbReference type="PRINTS" id="PR00077">
    <property type="entry name" value="GPDHDRGNASE"/>
</dbReference>
<comment type="similarity">
    <text evidence="1 9 13">Belongs to the NAD-dependent glycerol-3-phosphate dehydrogenase family.</text>
</comment>
<dbReference type="GO" id="GO:0141153">
    <property type="term" value="F:glycerol-3-phosphate dehydrogenase (NADP+) activity"/>
    <property type="evidence" value="ECO:0007669"/>
    <property type="project" value="RHEA"/>
</dbReference>
<feature type="binding site" evidence="9">
    <location>
        <position position="236"/>
    </location>
    <ligand>
        <name>sn-glycerol 3-phosphate</name>
        <dbReference type="ChEBI" id="CHEBI:57597"/>
    </ligand>
</feature>
<feature type="binding site" evidence="9">
    <location>
        <position position="247"/>
    </location>
    <ligand>
        <name>NADPH</name>
        <dbReference type="ChEBI" id="CHEBI:57783"/>
    </ligand>
</feature>
<keyword evidence="9" id="KW-0547">Nucleotide-binding</keyword>
<dbReference type="HAMAP" id="MF_00394">
    <property type="entry name" value="NAD_Glyc3P_dehydrog"/>
    <property type="match status" value="1"/>
</dbReference>
<dbReference type="FunFam" id="1.10.1040.10:FF:000001">
    <property type="entry name" value="Glycerol-3-phosphate dehydrogenase [NAD(P)+]"/>
    <property type="match status" value="1"/>
</dbReference>
<dbReference type="NCBIfam" id="NF000940">
    <property type="entry name" value="PRK00094.1-2"/>
    <property type="match status" value="1"/>
</dbReference>
<dbReference type="GO" id="GO:0046167">
    <property type="term" value="P:glycerol-3-phosphate biosynthetic process"/>
    <property type="evidence" value="ECO:0007669"/>
    <property type="project" value="UniProtKB-UniRule"/>
</dbReference>
<dbReference type="GO" id="GO:0008654">
    <property type="term" value="P:phospholipid biosynthetic process"/>
    <property type="evidence" value="ECO:0007669"/>
    <property type="project" value="UniProtKB-KW"/>
</dbReference>
<keyword evidence="3 9" id="KW-0521">NADP</keyword>
<dbReference type="InterPro" id="IPR006168">
    <property type="entry name" value="G3P_DH_NAD-dep"/>
</dbReference>
<feature type="domain" description="Glycerol-3-phosphate dehydrogenase NAD-dependent N-terminal" evidence="15">
    <location>
        <begin position="3"/>
        <end position="152"/>
    </location>
</feature>
<feature type="binding site" evidence="12">
    <location>
        <begin position="8"/>
        <end position="13"/>
    </location>
    <ligand>
        <name>NAD(+)</name>
        <dbReference type="ChEBI" id="CHEBI:57540"/>
    </ligand>
</feature>
<keyword evidence="7 9" id="KW-0594">Phospholipid biosynthesis</keyword>
<dbReference type="GO" id="GO:0006650">
    <property type="term" value="P:glycerophospholipid metabolic process"/>
    <property type="evidence" value="ECO:0007669"/>
    <property type="project" value="UniProtKB-UniRule"/>
</dbReference>
<dbReference type="GO" id="GO:0141152">
    <property type="term" value="F:glycerol-3-phosphate dehydrogenase (NAD+) activity"/>
    <property type="evidence" value="ECO:0007669"/>
    <property type="project" value="RHEA"/>
</dbReference>
<evidence type="ECO:0000256" key="10">
    <source>
        <dbReference type="PIRSR" id="PIRSR000114-1"/>
    </source>
</evidence>
<evidence type="ECO:0000256" key="3">
    <source>
        <dbReference type="ARBA" id="ARBA00022857"/>
    </source>
</evidence>
<feature type="binding site" evidence="9">
    <location>
        <position position="11"/>
    </location>
    <ligand>
        <name>NADPH</name>
        <dbReference type="ChEBI" id="CHEBI:57783"/>
    </ligand>
</feature>
<dbReference type="InterPro" id="IPR011128">
    <property type="entry name" value="G3P_DH_NAD-dep_N"/>
</dbReference>
<dbReference type="Pfam" id="PF07479">
    <property type="entry name" value="NAD_Gly3P_dh_C"/>
    <property type="match status" value="1"/>
</dbReference>
<organism evidence="17 18">
    <name type="scientific">Desulfurella multipotens</name>
    <dbReference type="NCBI Taxonomy" id="79269"/>
    <lineage>
        <taxon>Bacteria</taxon>
        <taxon>Pseudomonadati</taxon>
        <taxon>Campylobacterota</taxon>
        <taxon>Desulfurellia</taxon>
        <taxon>Desulfurellales</taxon>
        <taxon>Desulfurellaceae</taxon>
        <taxon>Desulfurella</taxon>
    </lineage>
</organism>
<feature type="binding site" evidence="9">
    <location>
        <position position="247"/>
    </location>
    <ligand>
        <name>sn-glycerol 3-phosphate</name>
        <dbReference type="ChEBI" id="CHEBI:57597"/>
    </ligand>
</feature>
<keyword evidence="8 9" id="KW-1208">Phospholipid metabolism</keyword>
<feature type="binding site" evidence="11">
    <location>
        <position position="98"/>
    </location>
    <ligand>
        <name>substrate</name>
    </ligand>
</feature>
<dbReference type="PANTHER" id="PTHR11728:SF1">
    <property type="entry name" value="GLYCEROL-3-PHOSPHATE DEHYDROGENASE [NAD(+)] 2, CHLOROPLASTIC"/>
    <property type="match status" value="1"/>
</dbReference>
<dbReference type="Gene3D" id="3.40.50.720">
    <property type="entry name" value="NAD(P)-binding Rossmann-like Domain"/>
    <property type="match status" value="1"/>
</dbReference>
<dbReference type="PANTHER" id="PTHR11728">
    <property type="entry name" value="GLYCEROL-3-PHOSPHATE DEHYDROGENASE"/>
    <property type="match status" value="1"/>
</dbReference>
<comment type="subcellular location">
    <subcellularLocation>
        <location evidence="9">Cytoplasm</location>
    </subcellularLocation>
</comment>
<feature type="binding site" evidence="9">
    <location>
        <position position="248"/>
    </location>
    <ligand>
        <name>sn-glycerol 3-phosphate</name>
        <dbReference type="ChEBI" id="CHEBI:57597"/>
    </ligand>
</feature>
<feature type="binding site" evidence="9">
    <location>
        <position position="98"/>
    </location>
    <ligand>
        <name>NADPH</name>
        <dbReference type="ChEBI" id="CHEBI:57783"/>
    </ligand>
</feature>
<feature type="binding site" evidence="9">
    <location>
        <position position="12"/>
    </location>
    <ligand>
        <name>NADPH</name>
        <dbReference type="ChEBI" id="CHEBI:57783"/>
    </ligand>
</feature>
<feature type="binding site" evidence="9">
    <location>
        <position position="183"/>
    </location>
    <ligand>
        <name>sn-glycerol 3-phosphate</name>
        <dbReference type="ChEBI" id="CHEBI:57597"/>
    </ligand>
</feature>
<comment type="pathway">
    <text evidence="9">Membrane lipid metabolism; glycerophospholipid metabolism.</text>
</comment>
<gene>
    <name evidence="9" type="primary">gpsA</name>
    <name evidence="17" type="ORF">SAMN05660835_01374</name>
</gene>
<evidence type="ECO:0000256" key="14">
    <source>
        <dbReference type="RuleBase" id="RU000439"/>
    </source>
</evidence>
<feature type="binding site" evidence="9">
    <location>
        <position position="49"/>
    </location>
    <ligand>
        <name>NADPH</name>
        <dbReference type="ChEBI" id="CHEBI:57783"/>
    </ligand>
</feature>
<keyword evidence="18" id="KW-1185">Reference proteome</keyword>
<feature type="binding site" evidence="9">
    <location>
        <position position="132"/>
    </location>
    <ligand>
        <name>NADPH</name>
        <dbReference type="ChEBI" id="CHEBI:57783"/>
    </ligand>
</feature>
<dbReference type="RefSeq" id="WP_245670453.1">
    <property type="nucleotide sequence ID" value="NZ_FMYU01000009.1"/>
</dbReference>
<evidence type="ECO:0000256" key="11">
    <source>
        <dbReference type="PIRSR" id="PIRSR000114-2"/>
    </source>
</evidence>
<dbReference type="GO" id="GO:0005975">
    <property type="term" value="P:carbohydrate metabolic process"/>
    <property type="evidence" value="ECO:0007669"/>
    <property type="project" value="InterPro"/>
</dbReference>
<dbReference type="InterPro" id="IPR013328">
    <property type="entry name" value="6PGD_dom2"/>
</dbReference>
<dbReference type="Proteomes" id="UP000199411">
    <property type="component" value="Unassembled WGS sequence"/>
</dbReference>
<feature type="binding site" evidence="9">
    <location>
        <position position="32"/>
    </location>
    <ligand>
        <name>NADPH</name>
        <dbReference type="ChEBI" id="CHEBI:57783"/>
    </ligand>
</feature>
<feature type="binding site" evidence="12">
    <location>
        <position position="247"/>
    </location>
    <ligand>
        <name>NAD(+)</name>
        <dbReference type="ChEBI" id="CHEBI:57540"/>
    </ligand>
</feature>
<dbReference type="AlphaFoldDB" id="A0A1G6PJL2"/>
<keyword evidence="4 9" id="KW-0560">Oxidoreductase</keyword>
<dbReference type="GO" id="GO:0005829">
    <property type="term" value="C:cytosol"/>
    <property type="evidence" value="ECO:0007669"/>
    <property type="project" value="TreeGrafter"/>
</dbReference>
<dbReference type="EMBL" id="FMYU01000009">
    <property type="protein sequence ID" value="SDC79545.1"/>
    <property type="molecule type" value="Genomic_DNA"/>
</dbReference>
<evidence type="ECO:0000256" key="6">
    <source>
        <dbReference type="ARBA" id="ARBA00023098"/>
    </source>
</evidence>
<keyword evidence="6 9" id="KW-0443">Lipid metabolism</keyword>
<evidence type="ECO:0000256" key="4">
    <source>
        <dbReference type="ARBA" id="ARBA00023002"/>
    </source>
</evidence>
<dbReference type="NCBIfam" id="NF000942">
    <property type="entry name" value="PRK00094.1-4"/>
    <property type="match status" value="1"/>
</dbReference>
<comment type="catalytic activity">
    <reaction evidence="9 14">
        <text>sn-glycerol 3-phosphate + NADP(+) = dihydroxyacetone phosphate + NADPH + H(+)</text>
        <dbReference type="Rhea" id="RHEA:11096"/>
        <dbReference type="ChEBI" id="CHEBI:15378"/>
        <dbReference type="ChEBI" id="CHEBI:57597"/>
        <dbReference type="ChEBI" id="CHEBI:57642"/>
        <dbReference type="ChEBI" id="CHEBI:57783"/>
        <dbReference type="ChEBI" id="CHEBI:58349"/>
        <dbReference type="EC" id="1.1.1.94"/>
    </reaction>
</comment>
<evidence type="ECO:0000256" key="5">
    <source>
        <dbReference type="ARBA" id="ARBA00023027"/>
    </source>
</evidence>
<comment type="catalytic activity">
    <reaction evidence="9">
        <text>sn-glycerol 3-phosphate + NAD(+) = dihydroxyacetone phosphate + NADH + H(+)</text>
        <dbReference type="Rhea" id="RHEA:11092"/>
        <dbReference type="ChEBI" id="CHEBI:15378"/>
        <dbReference type="ChEBI" id="CHEBI:57540"/>
        <dbReference type="ChEBI" id="CHEBI:57597"/>
        <dbReference type="ChEBI" id="CHEBI:57642"/>
        <dbReference type="ChEBI" id="CHEBI:57945"/>
        <dbReference type="EC" id="1.1.1.94"/>
    </reaction>
</comment>
<proteinExistence type="inferred from homology"/>
<feature type="active site" description="Proton acceptor" evidence="9 10">
    <location>
        <position position="183"/>
    </location>
</feature>
<keyword evidence="5 9" id="KW-0520">NAD</keyword>
<feature type="binding site" evidence="9">
    <location>
        <position position="271"/>
    </location>
    <ligand>
        <name>NADPH</name>
        <dbReference type="ChEBI" id="CHEBI:57783"/>
    </ligand>
</feature>
<dbReference type="InterPro" id="IPR008927">
    <property type="entry name" value="6-PGluconate_DH-like_C_sf"/>
</dbReference>
<dbReference type="SUPFAM" id="SSF48179">
    <property type="entry name" value="6-phosphogluconate dehydrogenase C-terminal domain-like"/>
    <property type="match status" value="1"/>
</dbReference>
<dbReference type="GO" id="GO:0046168">
    <property type="term" value="P:glycerol-3-phosphate catabolic process"/>
    <property type="evidence" value="ECO:0007669"/>
    <property type="project" value="InterPro"/>
</dbReference>
<reference evidence="18" key="1">
    <citation type="submission" date="2016-10" db="EMBL/GenBank/DDBJ databases">
        <authorList>
            <person name="Varghese N."/>
            <person name="Submissions S."/>
        </authorList>
    </citation>
    <scope>NUCLEOTIDE SEQUENCE [LARGE SCALE GENOMIC DNA]</scope>
    <source>
        <strain evidence="18">DSM 8415</strain>
    </source>
</reference>
<sequence>MYEICVYGAGSWGTAIANLLAKKNLNVCLCARDEKLIETMQASYQNDKYLKGVHLSQNLVFDTPKNSSIGIFAVPVKYLRGFIKQFSIKVDLALSLSKGIEEKTFLTPSGILIETLGITKEQFAVLSGPNFALEVALELPTASVVASCNKKLAKKFQNIFNTMYFRVYTSSDYIGIEYLGALKNILAIACGISDGLNLGQNARAALITRGVAEITRIFKFFGGKNKTMLGLAGIGDIILTTTGNLSRNRMLGLKLAQGLPIDEILSQLKGIPEGYNTVMAVFEFSKKYSIETPIINEIYNIIVNKKDPFESITALMSRPLKSE</sequence>
<protein>
    <recommendedName>
        <fullName evidence="9">Glycerol-3-phosphate dehydrogenase [NAD(P)+]</fullName>
        <ecNumber evidence="9">1.1.1.94</ecNumber>
    </recommendedName>
    <alternativeName>
        <fullName evidence="9">NAD(P)(+)-dependent glycerol-3-phosphate dehydrogenase</fullName>
    </alternativeName>
    <alternativeName>
        <fullName evidence="9">NAD(P)H-dependent dihydroxyacetone-phosphate reductase</fullName>
    </alternativeName>
</protein>
<feature type="binding site" evidence="9">
    <location>
        <position position="98"/>
    </location>
    <ligand>
        <name>sn-glycerol 3-phosphate</name>
        <dbReference type="ChEBI" id="CHEBI:57597"/>
    </ligand>
</feature>
<dbReference type="UniPathway" id="UPA00940"/>
<feature type="binding site" evidence="9">
    <location>
        <position position="128"/>
    </location>
    <ligand>
        <name>sn-glycerol 3-phosphate</name>
        <dbReference type="ChEBI" id="CHEBI:57597"/>
    </ligand>
</feature>
<evidence type="ECO:0000313" key="17">
    <source>
        <dbReference type="EMBL" id="SDC79545.1"/>
    </source>
</evidence>
<dbReference type="Gene3D" id="1.10.1040.10">
    <property type="entry name" value="N-(1-d-carboxylethyl)-l-norvaline Dehydrogenase, domain 2"/>
    <property type="match status" value="1"/>
</dbReference>
<dbReference type="InterPro" id="IPR006109">
    <property type="entry name" value="G3P_DH_NAD-dep_C"/>
</dbReference>
<dbReference type="SUPFAM" id="SSF51735">
    <property type="entry name" value="NAD(P)-binding Rossmann-fold domains"/>
    <property type="match status" value="1"/>
</dbReference>
<feature type="binding site" evidence="11">
    <location>
        <begin position="247"/>
        <end position="248"/>
    </location>
    <ligand>
        <name>substrate</name>
    </ligand>
</feature>
<evidence type="ECO:0000256" key="1">
    <source>
        <dbReference type="ARBA" id="ARBA00011009"/>
    </source>
</evidence>
<dbReference type="PIRSF" id="PIRSF000114">
    <property type="entry name" value="Glycerol-3-P_dh"/>
    <property type="match status" value="1"/>
</dbReference>
<feature type="domain" description="Glycerol-3-phosphate dehydrogenase NAD-dependent C-terminal" evidence="16">
    <location>
        <begin position="172"/>
        <end position="311"/>
    </location>
</feature>
<keyword evidence="9" id="KW-0963">Cytoplasm</keyword>